<evidence type="ECO:0000313" key="2">
    <source>
        <dbReference type="EMBL" id="MBN7814770.1"/>
    </source>
</evidence>
<accession>A0ABS3CD75</accession>
<feature type="signal peptide" evidence="1">
    <location>
        <begin position="1"/>
        <end position="19"/>
    </location>
</feature>
<evidence type="ECO:0008006" key="4">
    <source>
        <dbReference type="Google" id="ProtNLM"/>
    </source>
</evidence>
<reference evidence="2 3" key="1">
    <citation type="submission" date="2021-03" db="EMBL/GenBank/DDBJ databases">
        <title>novel species isolated from a fishpond in China.</title>
        <authorList>
            <person name="Lu H."/>
            <person name="Cai Z."/>
        </authorList>
    </citation>
    <scope>NUCLEOTIDE SEQUENCE [LARGE SCALE GENOMIC DNA]</scope>
    <source>
        <strain evidence="2 3">YJ13C</strain>
    </source>
</reference>
<feature type="chain" id="PRO_5047486834" description="Outer membrane protein beta-barrel domain-containing protein" evidence="1">
    <location>
        <begin position="20"/>
        <end position="276"/>
    </location>
</feature>
<gene>
    <name evidence="2" type="ORF">J0A69_04985</name>
</gene>
<evidence type="ECO:0000313" key="3">
    <source>
        <dbReference type="Proteomes" id="UP000664480"/>
    </source>
</evidence>
<proteinExistence type="predicted"/>
<comment type="caution">
    <text evidence="2">The sequence shown here is derived from an EMBL/GenBank/DDBJ whole genome shotgun (WGS) entry which is preliminary data.</text>
</comment>
<evidence type="ECO:0000256" key="1">
    <source>
        <dbReference type="SAM" id="SignalP"/>
    </source>
</evidence>
<keyword evidence="3" id="KW-1185">Reference proteome</keyword>
<dbReference type="Proteomes" id="UP000664480">
    <property type="component" value="Unassembled WGS sequence"/>
</dbReference>
<organism evidence="2 3">
    <name type="scientific">Algoriphagus pacificus</name>
    <dbReference type="NCBI Taxonomy" id="2811234"/>
    <lineage>
        <taxon>Bacteria</taxon>
        <taxon>Pseudomonadati</taxon>
        <taxon>Bacteroidota</taxon>
        <taxon>Cytophagia</taxon>
        <taxon>Cytophagales</taxon>
        <taxon>Cyclobacteriaceae</taxon>
        <taxon>Algoriphagus</taxon>
    </lineage>
</organism>
<dbReference type="RefSeq" id="WP_206585396.1">
    <property type="nucleotide sequence ID" value="NZ_JAFKCU010000001.1"/>
</dbReference>
<protein>
    <recommendedName>
        <fullName evidence="4">Outer membrane protein beta-barrel domain-containing protein</fullName>
    </recommendedName>
</protein>
<name>A0ABS3CD75_9BACT</name>
<dbReference type="EMBL" id="JAFKCU010000001">
    <property type="protein sequence ID" value="MBN7814770.1"/>
    <property type="molecule type" value="Genomic_DNA"/>
</dbReference>
<keyword evidence="1" id="KW-0732">Signal</keyword>
<sequence length="276" mass="31632">MKKILFLIFGLLFTLAAQAQTSDSKFWFGFDGTYWQRAIHPSSPLAVERNMLGSIRPMIGLNLEKNWSLGIISNFSSYQTEASPVQVSFPIYGEENEENYYPVIGYRFSSQEASLKNDLSGFGLFLKKHIPVGKKTSLNFTLYGMKESGKDGNVLITPDFTNYYYPYPGYSSFYCANCLSIAYSRYEIPMSETNWKVGLDLAFAYQIKSWLAIEARANLLEYKKQILKDQRETYETVDYVYDPFYASTTQYFGNHYDIGSAVAREGIRFGLIFSPF</sequence>